<dbReference type="EMBL" id="JAHFZB010000027">
    <property type="protein sequence ID" value="KAK6473361.1"/>
    <property type="molecule type" value="Genomic_DNA"/>
</dbReference>
<evidence type="ECO:0000313" key="3">
    <source>
        <dbReference type="Proteomes" id="UP001369086"/>
    </source>
</evidence>
<dbReference type="Proteomes" id="UP001369086">
    <property type="component" value="Unassembled WGS sequence"/>
</dbReference>
<accession>A0ABR0YLP8</accession>
<dbReference type="CDD" id="cd02440">
    <property type="entry name" value="AdoMet_MTases"/>
    <property type="match status" value="1"/>
</dbReference>
<reference evidence="2 3" key="1">
    <citation type="submission" date="2021-05" db="EMBL/GenBank/DDBJ databases">
        <authorList>
            <person name="Zahm M."/>
            <person name="Klopp C."/>
            <person name="Cabau C."/>
            <person name="Kuhl H."/>
            <person name="Suciu R."/>
            <person name="Ciorpac M."/>
            <person name="Holostenco D."/>
            <person name="Gessner J."/>
            <person name="Wuertz S."/>
            <person name="Hohne C."/>
            <person name="Stock M."/>
            <person name="Gislard M."/>
            <person name="Lluch J."/>
            <person name="Milhes M."/>
            <person name="Lampietro C."/>
            <person name="Lopez Roques C."/>
            <person name="Donnadieu C."/>
            <person name="Du K."/>
            <person name="Schartl M."/>
            <person name="Guiguen Y."/>
        </authorList>
    </citation>
    <scope>NUCLEOTIDE SEQUENCE [LARGE SCALE GENOMIC DNA]</scope>
    <source>
        <strain evidence="2">Hh-F2</strain>
        <tissue evidence="2">Blood</tissue>
    </source>
</reference>
<comment type="caution">
    <text evidence="2">The sequence shown here is derived from an EMBL/GenBank/DDBJ whole genome shotgun (WGS) entry which is preliminary data.</text>
</comment>
<organism evidence="2 3">
    <name type="scientific">Huso huso</name>
    <name type="common">Beluga</name>
    <name type="synonym">Acipenser huso</name>
    <dbReference type="NCBI Taxonomy" id="61971"/>
    <lineage>
        <taxon>Eukaryota</taxon>
        <taxon>Metazoa</taxon>
        <taxon>Chordata</taxon>
        <taxon>Craniata</taxon>
        <taxon>Vertebrata</taxon>
        <taxon>Euteleostomi</taxon>
        <taxon>Actinopterygii</taxon>
        <taxon>Chondrostei</taxon>
        <taxon>Acipenseriformes</taxon>
        <taxon>Acipenseridae</taxon>
        <taxon>Huso</taxon>
    </lineage>
</organism>
<proteinExistence type="predicted"/>
<dbReference type="Gene3D" id="3.40.50.150">
    <property type="entry name" value="Vaccinia Virus protein VP39"/>
    <property type="match status" value="1"/>
</dbReference>
<name>A0ABR0YLP8_HUSHU</name>
<dbReference type="Pfam" id="PF08241">
    <property type="entry name" value="Methyltransf_11"/>
    <property type="match status" value="1"/>
</dbReference>
<sequence length="258" mass="28468">MHAVSTINGCAYLCIFNPRMAAAERTFSDVKEVILSAHKDTVAEDKVGFYNKWANNYEQDVDILDYRAPYLAVECLSAAFQGDRARAVVLDVACGTGLVASLLQKMGFQNFHGVDGSEGMLRLAHSKGLYQDLKQCILGARPLPAPAESYDAVLIVGALSVGQVPCSVIRELWQVTKPGGYVCMTTRANASNREYKEELESVLRPMEQTGLWSRVTVLEEDLWEKAVSDQESGYIPGVVYLYKKSVGATHEQFNAMNQ</sequence>
<dbReference type="SUPFAM" id="SSF53335">
    <property type="entry name" value="S-adenosyl-L-methionine-dependent methyltransferases"/>
    <property type="match status" value="1"/>
</dbReference>
<keyword evidence="3" id="KW-1185">Reference proteome</keyword>
<dbReference type="PANTHER" id="PTHR43591:SF101">
    <property type="entry name" value="METHYLTRANSFERASE-LIKE PROTEIN 27"/>
    <property type="match status" value="1"/>
</dbReference>
<evidence type="ECO:0000259" key="1">
    <source>
        <dbReference type="Pfam" id="PF08241"/>
    </source>
</evidence>
<dbReference type="InterPro" id="IPR013216">
    <property type="entry name" value="Methyltransf_11"/>
</dbReference>
<gene>
    <name evidence="2" type="ORF">HHUSO_G26755</name>
</gene>
<protein>
    <submittedName>
        <fullName evidence="2">Methyltransferase-like protein 27</fullName>
    </submittedName>
</protein>
<feature type="domain" description="Methyltransferase type 11" evidence="1">
    <location>
        <begin position="90"/>
        <end position="183"/>
    </location>
</feature>
<dbReference type="PANTHER" id="PTHR43591">
    <property type="entry name" value="METHYLTRANSFERASE"/>
    <property type="match status" value="1"/>
</dbReference>
<dbReference type="InterPro" id="IPR029063">
    <property type="entry name" value="SAM-dependent_MTases_sf"/>
</dbReference>
<evidence type="ECO:0000313" key="2">
    <source>
        <dbReference type="EMBL" id="KAK6473361.1"/>
    </source>
</evidence>